<name>A0A0C9S646_9CONI</name>
<dbReference type="EMBL" id="GCHU01015491">
    <property type="protein sequence ID" value="JAG86403.1"/>
    <property type="molecule type" value="Transcribed_RNA"/>
</dbReference>
<feature type="region of interest" description="Disordered" evidence="6">
    <location>
        <begin position="1"/>
        <end position="32"/>
    </location>
</feature>
<feature type="zinc finger region" description="C3H1-type" evidence="5">
    <location>
        <begin position="61"/>
        <end position="89"/>
    </location>
</feature>
<keyword evidence="4" id="KW-0238">DNA-binding</keyword>
<dbReference type="GO" id="GO:0003729">
    <property type="term" value="F:mRNA binding"/>
    <property type="evidence" value="ECO:0007669"/>
    <property type="project" value="UniProtKB-ARBA"/>
</dbReference>
<evidence type="ECO:0000313" key="8">
    <source>
        <dbReference type="EMBL" id="JAG86403.1"/>
    </source>
</evidence>
<keyword evidence="1 5" id="KW-0479">Metal-binding</keyword>
<dbReference type="PANTHER" id="PTHR12506:SF41">
    <property type="entry name" value="ZINC FINGER CCCH DOMAIN-CONTAINING PROTEIN 58"/>
    <property type="match status" value="1"/>
</dbReference>
<evidence type="ECO:0000259" key="7">
    <source>
        <dbReference type="PROSITE" id="PS50103"/>
    </source>
</evidence>
<feature type="zinc finger region" description="C3H1-type" evidence="5">
    <location>
        <begin position="107"/>
        <end position="135"/>
    </location>
</feature>
<sequence>MELYGASSSSSSAKGRGSAGPGIESQSDWNSRHETTGLEDEMWRMSLQGNKITHEGPYPERPGESDCPYYVRTGTCGFGSNCRFNHPPGRNMAASTARNRGDEYPDRPGQQECQYFLKTGSCKYGSTCKYHHPQYKAGTTNQVALNALGYPQNPNEKECSYYIKTGRCKYGTTCKFHHPPLGALVAMPGSPFYPPVPALHMPGPQPYVGGLPAWPFSRTPLMSPPYLQGPSGIMPVMFSQGMLPVPGWSPYPWPQIEAGPIASPDALHHGPGTGLFYGPRPQMDLMSPGIQSTLSSYSSGPVAIEFPSISAQVEHVFPERPGQSDCQFYMRTGTCKFGTSCKYHHPRDRNVSLTSCALSPIGLPLRPGASTCSFYAQNGICKFGPTCKFDHPMGTLSYSPSASSLSDMPVAPYPVGSSSTALAPPSTSIELRTEAARRPSKESNSTSEVPLPTSASGALSSGAQIAMSSSSMGSTFSEIGQN</sequence>
<dbReference type="Gene3D" id="4.10.1000.10">
    <property type="entry name" value="Zinc finger, CCCH-type"/>
    <property type="match status" value="1"/>
</dbReference>
<feature type="compositionally biased region" description="Low complexity" evidence="6">
    <location>
        <begin position="417"/>
        <end position="428"/>
    </location>
</feature>
<feature type="compositionally biased region" description="Low complexity" evidence="6">
    <location>
        <begin position="460"/>
        <end position="474"/>
    </location>
</feature>
<evidence type="ECO:0000256" key="1">
    <source>
        <dbReference type="ARBA" id="ARBA00022723"/>
    </source>
</evidence>
<keyword evidence="2 5" id="KW-0863">Zinc-finger</keyword>
<feature type="region of interest" description="Disordered" evidence="6">
    <location>
        <begin position="414"/>
        <end position="482"/>
    </location>
</feature>
<dbReference type="PANTHER" id="PTHR12506">
    <property type="entry name" value="PROTEIN PHOSPHATASE RELATED"/>
    <property type="match status" value="1"/>
</dbReference>
<dbReference type="InterPro" id="IPR036855">
    <property type="entry name" value="Znf_CCCH_sf"/>
</dbReference>
<feature type="compositionally biased region" description="Low complexity" evidence="6">
    <location>
        <begin position="1"/>
        <end position="16"/>
    </location>
</feature>
<dbReference type="SUPFAM" id="SSF90229">
    <property type="entry name" value="CCCH zinc finger"/>
    <property type="match status" value="5"/>
</dbReference>
<dbReference type="Gene3D" id="2.30.30.1190">
    <property type="match status" value="3"/>
</dbReference>
<dbReference type="InterPro" id="IPR000571">
    <property type="entry name" value="Znf_CCCH"/>
</dbReference>
<feature type="zinc finger region" description="C3H1-type" evidence="5">
    <location>
        <begin position="153"/>
        <end position="181"/>
    </location>
</feature>
<feature type="domain" description="C3H1-type" evidence="7">
    <location>
        <begin position="153"/>
        <end position="181"/>
    </location>
</feature>
<protein>
    <submittedName>
        <fullName evidence="8">TSA: Wollemia nobilis Ref_Wollemi_Transcript_15578_2223 transcribed RNA sequence</fullName>
    </submittedName>
</protein>
<feature type="zinc finger region" description="C3H1-type" evidence="5">
    <location>
        <begin position="366"/>
        <end position="394"/>
    </location>
</feature>
<feature type="domain" description="C3H1-type" evidence="7">
    <location>
        <begin position="366"/>
        <end position="394"/>
    </location>
</feature>
<dbReference type="SMART" id="SM00356">
    <property type="entry name" value="ZnF_C3H1"/>
    <property type="match status" value="5"/>
</dbReference>
<accession>A0A0C9S646</accession>
<dbReference type="PROSITE" id="PS50103">
    <property type="entry name" value="ZF_C3H1"/>
    <property type="match status" value="5"/>
</dbReference>
<evidence type="ECO:0000256" key="4">
    <source>
        <dbReference type="ARBA" id="ARBA00023125"/>
    </source>
</evidence>
<dbReference type="AlphaFoldDB" id="A0A0C9S646"/>
<keyword evidence="3 5" id="KW-0862">Zinc</keyword>
<reference evidence="8" key="1">
    <citation type="submission" date="2015-02" db="EMBL/GenBank/DDBJ databases">
        <title>A transcriptome of Wollemia nobilis - a relic of Gondwana.</title>
        <authorList>
            <person name="Chia J.Y."/>
            <person name="Leong Y.S."/>
            <person name="Abdul Karim S."/>
            <person name="Wan Azmi N."/>
            <person name="Hercus R."/>
            <person name="Croft L."/>
        </authorList>
    </citation>
    <scope>NUCLEOTIDE SEQUENCE</scope>
    <source>
        <strain evidence="8">MaeBrown</strain>
        <tissue evidence="8">Leaf</tissue>
    </source>
</reference>
<evidence type="ECO:0000256" key="2">
    <source>
        <dbReference type="ARBA" id="ARBA00022771"/>
    </source>
</evidence>
<dbReference type="InterPro" id="IPR050974">
    <property type="entry name" value="Plant_ZF_CCCH"/>
</dbReference>
<feature type="compositionally biased region" description="Basic and acidic residues" evidence="6">
    <location>
        <begin position="431"/>
        <end position="441"/>
    </location>
</feature>
<feature type="compositionally biased region" description="Polar residues" evidence="6">
    <location>
        <begin position="442"/>
        <end position="459"/>
    </location>
</feature>
<feature type="zinc finger region" description="C3H1-type" evidence="5">
    <location>
        <begin position="320"/>
        <end position="348"/>
    </location>
</feature>
<dbReference type="GO" id="GO:0003677">
    <property type="term" value="F:DNA binding"/>
    <property type="evidence" value="ECO:0007669"/>
    <property type="project" value="UniProtKB-KW"/>
</dbReference>
<dbReference type="Pfam" id="PF00642">
    <property type="entry name" value="zf-CCCH"/>
    <property type="match status" value="5"/>
</dbReference>
<feature type="domain" description="C3H1-type" evidence="7">
    <location>
        <begin position="107"/>
        <end position="135"/>
    </location>
</feature>
<feature type="domain" description="C3H1-type" evidence="7">
    <location>
        <begin position="61"/>
        <end position="89"/>
    </location>
</feature>
<organism evidence="8">
    <name type="scientific">Wollemia nobilis</name>
    <dbReference type="NCBI Taxonomy" id="56998"/>
    <lineage>
        <taxon>Eukaryota</taxon>
        <taxon>Viridiplantae</taxon>
        <taxon>Streptophyta</taxon>
        <taxon>Embryophyta</taxon>
        <taxon>Tracheophyta</taxon>
        <taxon>Spermatophyta</taxon>
        <taxon>Pinopsida</taxon>
        <taxon>Pinidae</taxon>
        <taxon>Conifers II</taxon>
        <taxon>Araucariales</taxon>
        <taxon>Araucariaceae</taxon>
        <taxon>Wollemia</taxon>
    </lineage>
</organism>
<dbReference type="GO" id="GO:0008270">
    <property type="term" value="F:zinc ion binding"/>
    <property type="evidence" value="ECO:0007669"/>
    <property type="project" value="UniProtKB-KW"/>
</dbReference>
<feature type="domain" description="C3H1-type" evidence="7">
    <location>
        <begin position="320"/>
        <end position="348"/>
    </location>
</feature>
<evidence type="ECO:0000256" key="6">
    <source>
        <dbReference type="SAM" id="MobiDB-lite"/>
    </source>
</evidence>
<proteinExistence type="predicted"/>
<evidence type="ECO:0000256" key="5">
    <source>
        <dbReference type="PROSITE-ProRule" id="PRU00723"/>
    </source>
</evidence>
<evidence type="ECO:0000256" key="3">
    <source>
        <dbReference type="ARBA" id="ARBA00022833"/>
    </source>
</evidence>